<dbReference type="InterPro" id="IPR051076">
    <property type="entry name" value="Golgi_membrane_TVP38/TMEM64"/>
</dbReference>
<feature type="transmembrane region" description="Helical" evidence="11">
    <location>
        <begin position="124"/>
        <end position="144"/>
    </location>
</feature>
<feature type="transmembrane region" description="Helical" evidence="11">
    <location>
        <begin position="89"/>
        <end position="112"/>
    </location>
</feature>
<feature type="compositionally biased region" description="Polar residues" evidence="10">
    <location>
        <begin position="623"/>
        <end position="633"/>
    </location>
</feature>
<accession>A0AAN6GA21</accession>
<feature type="transmembrane region" description="Helical" evidence="11">
    <location>
        <begin position="150"/>
        <end position="181"/>
    </location>
</feature>
<evidence type="ECO:0000259" key="12">
    <source>
        <dbReference type="Pfam" id="PF09335"/>
    </source>
</evidence>
<comment type="function">
    <text evidence="1">Golgi membrane protein involved in vesicular trafficking and spindle migration.</text>
</comment>
<evidence type="ECO:0000256" key="5">
    <source>
        <dbReference type="ARBA" id="ARBA00020673"/>
    </source>
</evidence>
<sequence>MYASRHRRTHTNEAASYPLSQRPDLSSTRSIAAILLWRTVQALINPRTTAVRIGRWFVRTLREIDDAFRDPRTRRRTWKPEWLDAYVPFLIWLGISLASTGTVIVFHTRVFTALDELSQTLQRLGLGGQFVMGGLIFLTTFPPMPLYSTLIVLCGFSFGMIEGFIIAYIAALSGAITVFLLSRTLLRGWMTGLLNKSGGLKKVVRAIEKQPKLLFLIRLAPYPYNLMNTLLASSPTLTFKTYTMCTALALPKLLVHTGLGTSIKNFAAYHGAEGGSGTTETSEEEMARSATAERVKRIAGLVGVLLCIGIFIYLMHVARKAVDNLDDEDGEQVGRDGIAGRKSRRKGKRRQPRSSASSSYSFTNADDATDAERRRLYTNADNDEDEDDLYSDDSGLYSGDDDGDDDDDDNTLRMHFGGSGPASGPASAGAVSEVARFKAGQGMARPSSAGPLSPHFGGGVISRFKAGLGMARPSSAASHGRYGPAPAPSEAPNRRSGAASTPPTVQTFIVSSVSTPLASVPVSLANRNHPSGRRAVVGGHGSNVFGGSGGGSKPRTSSVSDRSAFYSQMYTAAGRARTFPHPRLSLGSGSGSGPAAGSLTHPSTLTPIIGTPGAAGPPILMQEPQSVSPSSYASPRPLNPDSAPPIKGIGGAASDDEEDADGLGPMTMEDRIAEMENCAEEYFSTGRRWSSGMTALAGAGGGGGSGHSPSSATAAAAAAEAEALELQRLAQQQRRGISGAGGGGGPRTASEMGAEEARYGH</sequence>
<evidence type="ECO:0000256" key="7">
    <source>
        <dbReference type="ARBA" id="ARBA00022989"/>
    </source>
</evidence>
<comment type="subcellular location">
    <subcellularLocation>
        <location evidence="2">Golgi apparatus membrane</location>
        <topology evidence="2">Multi-pass membrane protein</topology>
    </subcellularLocation>
</comment>
<evidence type="ECO:0000313" key="14">
    <source>
        <dbReference type="Proteomes" id="UP001176521"/>
    </source>
</evidence>
<comment type="caution">
    <text evidence="13">The sequence shown here is derived from an EMBL/GenBank/DDBJ whole genome shotgun (WGS) entry which is preliminary data.</text>
</comment>
<dbReference type="PANTHER" id="PTHR47549:SF3">
    <property type="entry name" value="GOLGI APPARATUS MEMBRANE PROTEIN TVP38"/>
    <property type="match status" value="1"/>
</dbReference>
<comment type="similarity">
    <text evidence="3">Belongs to the TVP38/TMEM64 family.</text>
</comment>
<evidence type="ECO:0000256" key="10">
    <source>
        <dbReference type="SAM" id="MobiDB-lite"/>
    </source>
</evidence>
<organism evidence="13 14">
    <name type="scientific">Tilletia horrida</name>
    <dbReference type="NCBI Taxonomy" id="155126"/>
    <lineage>
        <taxon>Eukaryota</taxon>
        <taxon>Fungi</taxon>
        <taxon>Dikarya</taxon>
        <taxon>Basidiomycota</taxon>
        <taxon>Ustilaginomycotina</taxon>
        <taxon>Exobasidiomycetes</taxon>
        <taxon>Tilletiales</taxon>
        <taxon>Tilletiaceae</taxon>
        <taxon>Tilletia</taxon>
    </lineage>
</organism>
<feature type="compositionally biased region" description="Basic residues" evidence="10">
    <location>
        <begin position="341"/>
        <end position="352"/>
    </location>
</feature>
<evidence type="ECO:0000256" key="11">
    <source>
        <dbReference type="SAM" id="Phobius"/>
    </source>
</evidence>
<dbReference type="InterPro" id="IPR032816">
    <property type="entry name" value="VTT_dom"/>
</dbReference>
<feature type="region of interest" description="Disordered" evidence="10">
    <location>
        <begin position="698"/>
        <end position="761"/>
    </location>
</feature>
<name>A0AAN6GA21_9BASI</name>
<feature type="compositionally biased region" description="Acidic residues" evidence="10">
    <location>
        <begin position="399"/>
        <end position="409"/>
    </location>
</feature>
<dbReference type="GO" id="GO:0000022">
    <property type="term" value="P:mitotic spindle elongation"/>
    <property type="evidence" value="ECO:0007669"/>
    <property type="project" value="TreeGrafter"/>
</dbReference>
<evidence type="ECO:0000256" key="4">
    <source>
        <dbReference type="ARBA" id="ARBA00013533"/>
    </source>
</evidence>
<feature type="compositionally biased region" description="Gly residues" evidence="10">
    <location>
        <begin position="538"/>
        <end position="552"/>
    </location>
</feature>
<dbReference type="Proteomes" id="UP001176521">
    <property type="component" value="Unassembled WGS sequence"/>
</dbReference>
<feature type="region of interest" description="Disordered" evidence="10">
    <location>
        <begin position="579"/>
        <end position="662"/>
    </location>
</feature>
<keyword evidence="7 11" id="KW-1133">Transmembrane helix</keyword>
<keyword evidence="8" id="KW-0333">Golgi apparatus</keyword>
<dbReference type="Pfam" id="PF09335">
    <property type="entry name" value="VTT_dom"/>
    <property type="match status" value="1"/>
</dbReference>
<protein>
    <recommendedName>
        <fullName evidence="4">Golgi apparatus membrane protein TVP38</fullName>
    </recommendedName>
    <alternativeName>
        <fullName evidence="5">Golgi apparatus membrane protein tvp38</fullName>
    </alternativeName>
</protein>
<keyword evidence="6 11" id="KW-0812">Transmembrane</keyword>
<dbReference type="EMBL" id="JAPDMQ010000321">
    <property type="protein sequence ID" value="KAK0527172.1"/>
    <property type="molecule type" value="Genomic_DNA"/>
</dbReference>
<evidence type="ECO:0000256" key="1">
    <source>
        <dbReference type="ARBA" id="ARBA00002978"/>
    </source>
</evidence>
<feature type="region of interest" description="Disordered" evidence="10">
    <location>
        <begin position="471"/>
        <end position="502"/>
    </location>
</feature>
<reference evidence="13" key="1">
    <citation type="journal article" date="2023" name="PhytoFront">
        <title>Draft Genome Resources of Seven Strains of Tilletia horrida, Causal Agent of Kernel Smut of Rice.</title>
        <authorList>
            <person name="Khanal S."/>
            <person name="Antony Babu S."/>
            <person name="Zhou X.G."/>
        </authorList>
    </citation>
    <scope>NUCLEOTIDE SEQUENCE</scope>
    <source>
        <strain evidence="13">TX3</strain>
    </source>
</reference>
<dbReference type="AlphaFoldDB" id="A0AAN6GA21"/>
<gene>
    <name evidence="13" type="ORF">OC842_004955</name>
</gene>
<proteinExistence type="inferred from homology"/>
<evidence type="ECO:0000256" key="6">
    <source>
        <dbReference type="ARBA" id="ARBA00022692"/>
    </source>
</evidence>
<dbReference type="GO" id="GO:0000139">
    <property type="term" value="C:Golgi membrane"/>
    <property type="evidence" value="ECO:0007669"/>
    <property type="project" value="UniProtKB-SubCell"/>
</dbReference>
<evidence type="ECO:0000313" key="13">
    <source>
        <dbReference type="EMBL" id="KAK0527172.1"/>
    </source>
</evidence>
<feature type="domain" description="VTT" evidence="12">
    <location>
        <begin position="147"/>
        <end position="261"/>
    </location>
</feature>
<evidence type="ECO:0000256" key="8">
    <source>
        <dbReference type="ARBA" id="ARBA00023034"/>
    </source>
</evidence>
<evidence type="ECO:0000256" key="2">
    <source>
        <dbReference type="ARBA" id="ARBA00004653"/>
    </source>
</evidence>
<feature type="transmembrane region" description="Helical" evidence="11">
    <location>
        <begin position="298"/>
        <end position="316"/>
    </location>
</feature>
<dbReference type="PANTHER" id="PTHR47549">
    <property type="entry name" value="GOLGI APPARATUS MEMBRANE PROTEIN TVP38-RELATED"/>
    <property type="match status" value="1"/>
</dbReference>
<feature type="compositionally biased region" description="Acidic residues" evidence="10">
    <location>
        <begin position="381"/>
        <end position="391"/>
    </location>
</feature>
<feature type="region of interest" description="Disordered" evidence="10">
    <location>
        <begin position="327"/>
        <end position="431"/>
    </location>
</feature>
<keyword evidence="9 11" id="KW-0472">Membrane</keyword>
<evidence type="ECO:0000256" key="9">
    <source>
        <dbReference type="ARBA" id="ARBA00023136"/>
    </source>
</evidence>
<feature type="compositionally biased region" description="Low complexity" evidence="10">
    <location>
        <begin position="422"/>
        <end position="431"/>
    </location>
</feature>
<keyword evidence="14" id="KW-1185">Reference proteome</keyword>
<feature type="compositionally biased region" description="Low complexity" evidence="10">
    <location>
        <begin position="707"/>
        <end position="737"/>
    </location>
</feature>
<evidence type="ECO:0000256" key="3">
    <source>
        <dbReference type="ARBA" id="ARBA00008640"/>
    </source>
</evidence>
<dbReference type="GO" id="GO:0016192">
    <property type="term" value="P:vesicle-mediated transport"/>
    <property type="evidence" value="ECO:0007669"/>
    <property type="project" value="TreeGrafter"/>
</dbReference>
<feature type="compositionally biased region" description="Low complexity" evidence="10">
    <location>
        <begin position="606"/>
        <end position="619"/>
    </location>
</feature>
<feature type="region of interest" description="Disordered" evidence="10">
    <location>
        <begin position="524"/>
        <end position="560"/>
    </location>
</feature>